<sequence>MQLDDAFFEIPCDVVTFDGKVEHTELTDIDRAVAAFFQNVLDSLVVTDTKRRENSEFSRFVGRDKSRKIYYGNFNDPVSFLSKLTAKLGDKVKANRNELLPVCYITRDPVIGFVDGAEYVDIADYGELANEQGQPYAVINKSFVALTYRINALAWNQSTLSRLALGLMVWLRHTKGKRKHVFRAKTMLAGAEMEISIEIRGRKDAMTEPAEVDHENTRLFASSISFEVIAEVYEAESITVRQGAIGVGGRVIE</sequence>
<dbReference type="RefSeq" id="WP_169629035.1">
    <property type="nucleotide sequence ID" value="NZ_JABCMA010000035.1"/>
</dbReference>
<evidence type="ECO:0000313" key="1">
    <source>
        <dbReference type="EMBL" id="NMR76077.1"/>
    </source>
</evidence>
<protein>
    <submittedName>
        <fullName evidence="1">Uncharacterized protein</fullName>
    </submittedName>
</protein>
<name>A0A7Y0N061_VIBAL</name>
<reference evidence="1 2" key="1">
    <citation type="submission" date="2020-04" db="EMBL/GenBank/DDBJ databases">
        <title>Whole-genome sequencing of Vibrio spp. from China reveals different genetic environments of blaCTX-M-14 among diverse lineages.</title>
        <authorList>
            <person name="Zheng Z."/>
            <person name="Ye L."/>
            <person name="Chen S."/>
        </authorList>
    </citation>
    <scope>NUCLEOTIDE SEQUENCE [LARGE SCALE GENOMIC DNA]</scope>
    <source>
        <strain evidence="1 2">Vb1636</strain>
    </source>
</reference>
<dbReference type="EMBL" id="JABCMA010000035">
    <property type="protein sequence ID" value="NMR76077.1"/>
    <property type="molecule type" value="Genomic_DNA"/>
</dbReference>
<comment type="caution">
    <text evidence="1">The sequence shown here is derived from an EMBL/GenBank/DDBJ whole genome shotgun (WGS) entry which is preliminary data.</text>
</comment>
<proteinExistence type="predicted"/>
<dbReference type="AlphaFoldDB" id="A0A7Y0N061"/>
<dbReference type="Proteomes" id="UP000565155">
    <property type="component" value="Unassembled WGS sequence"/>
</dbReference>
<organism evidence="1 2">
    <name type="scientific">Vibrio alginolyticus</name>
    <dbReference type="NCBI Taxonomy" id="663"/>
    <lineage>
        <taxon>Bacteria</taxon>
        <taxon>Pseudomonadati</taxon>
        <taxon>Pseudomonadota</taxon>
        <taxon>Gammaproteobacteria</taxon>
        <taxon>Vibrionales</taxon>
        <taxon>Vibrionaceae</taxon>
        <taxon>Vibrio</taxon>
    </lineage>
</organism>
<accession>A0A7Y0N061</accession>
<gene>
    <name evidence="1" type="ORF">HKB35_20920</name>
</gene>
<evidence type="ECO:0000313" key="2">
    <source>
        <dbReference type="Proteomes" id="UP000565155"/>
    </source>
</evidence>